<dbReference type="CDD" id="cd07516">
    <property type="entry name" value="HAD_Pase"/>
    <property type="match status" value="1"/>
</dbReference>
<reference evidence="1 2" key="1">
    <citation type="submission" date="2022-05" db="EMBL/GenBank/DDBJ databases">
        <authorList>
            <person name="Park J.-S."/>
        </authorList>
    </citation>
    <scope>NUCLEOTIDE SEQUENCE [LARGE SCALE GENOMIC DNA]</scope>
    <source>
        <strain evidence="1 2">2012CJ34-2</strain>
    </source>
</reference>
<dbReference type="Gene3D" id="3.40.50.1000">
    <property type="entry name" value="HAD superfamily/HAD-like"/>
    <property type="match status" value="1"/>
</dbReference>
<protein>
    <submittedName>
        <fullName evidence="1">Pyridoxal phosphatase</fullName>
        <ecNumber evidence="1">3.1.3.74</ecNumber>
    </submittedName>
</protein>
<comment type="caution">
    <text evidence="1">The sequence shown here is derived from an EMBL/GenBank/DDBJ whole genome shotgun (WGS) entry which is preliminary data.</text>
</comment>
<organism evidence="1 2">
    <name type="scientific">Parendozoicomonas callyspongiae</name>
    <dbReference type="NCBI Taxonomy" id="2942213"/>
    <lineage>
        <taxon>Bacteria</taxon>
        <taxon>Pseudomonadati</taxon>
        <taxon>Pseudomonadota</taxon>
        <taxon>Gammaproteobacteria</taxon>
        <taxon>Oceanospirillales</taxon>
        <taxon>Endozoicomonadaceae</taxon>
        <taxon>Parendozoicomonas</taxon>
    </lineage>
</organism>
<dbReference type="InterPro" id="IPR006379">
    <property type="entry name" value="HAD-SF_hydro_IIB"/>
</dbReference>
<dbReference type="SFLD" id="SFLDG01140">
    <property type="entry name" value="C2.B:_Phosphomannomutase_and_P"/>
    <property type="match status" value="1"/>
</dbReference>
<dbReference type="InterPro" id="IPR000150">
    <property type="entry name" value="Cof"/>
</dbReference>
<dbReference type="SFLD" id="SFLDS00003">
    <property type="entry name" value="Haloacid_Dehalogenase"/>
    <property type="match status" value="1"/>
</dbReference>
<dbReference type="InterPro" id="IPR023214">
    <property type="entry name" value="HAD_sf"/>
</dbReference>
<dbReference type="PANTHER" id="PTHR10000:SF58">
    <property type="entry name" value="PYRIDOXAL PHOSPHATE PHOSPHATASE YBHA"/>
    <property type="match status" value="1"/>
</dbReference>
<dbReference type="SUPFAM" id="SSF56784">
    <property type="entry name" value="HAD-like"/>
    <property type="match status" value="1"/>
</dbReference>
<dbReference type="Pfam" id="PF08282">
    <property type="entry name" value="Hydrolase_3"/>
    <property type="match status" value="1"/>
</dbReference>
<dbReference type="PANTHER" id="PTHR10000">
    <property type="entry name" value="PHOSPHOSERINE PHOSPHATASE"/>
    <property type="match status" value="1"/>
</dbReference>
<keyword evidence="2" id="KW-1185">Reference proteome</keyword>
<keyword evidence="1" id="KW-0378">Hydrolase</keyword>
<proteinExistence type="predicted"/>
<name>A0ABT0PJZ4_9GAMM</name>
<dbReference type="Proteomes" id="UP001203338">
    <property type="component" value="Unassembled WGS sequence"/>
</dbReference>
<evidence type="ECO:0000313" key="2">
    <source>
        <dbReference type="Proteomes" id="UP001203338"/>
    </source>
</evidence>
<dbReference type="Gene3D" id="3.30.1240.10">
    <property type="match status" value="1"/>
</dbReference>
<dbReference type="GO" id="GO:0033883">
    <property type="term" value="F:pyridoxal phosphatase activity"/>
    <property type="evidence" value="ECO:0007669"/>
    <property type="project" value="UniProtKB-EC"/>
</dbReference>
<accession>A0ABT0PJZ4</accession>
<dbReference type="EMBL" id="JAMFLX010000031">
    <property type="protein sequence ID" value="MCL6271714.1"/>
    <property type="molecule type" value="Genomic_DNA"/>
</dbReference>
<dbReference type="RefSeq" id="WP_249701354.1">
    <property type="nucleotide sequence ID" value="NZ_JAMFLX010000031.1"/>
</dbReference>
<evidence type="ECO:0000313" key="1">
    <source>
        <dbReference type="EMBL" id="MCL6271714.1"/>
    </source>
</evidence>
<gene>
    <name evidence="1" type="ORF">M3P05_17485</name>
</gene>
<dbReference type="NCBIfam" id="TIGR01484">
    <property type="entry name" value="HAD-SF-IIB"/>
    <property type="match status" value="1"/>
</dbReference>
<dbReference type="PROSITE" id="PS01228">
    <property type="entry name" value="COF_1"/>
    <property type="match status" value="1"/>
</dbReference>
<dbReference type="InterPro" id="IPR036412">
    <property type="entry name" value="HAD-like_sf"/>
</dbReference>
<dbReference type="NCBIfam" id="NF007821">
    <property type="entry name" value="PRK10530.1"/>
    <property type="match status" value="1"/>
</dbReference>
<sequence length="273" mass="30233">MKQQSYRLLALDMDGTLLNSQHLILESSLKALQKAKENGIKIVLATGRHHLAARPYHVQLQLDTPMICCNGTYSFDMAEQKVFNANPLSLEQATAMLDIGDELGISMALYVPDAMTMGEMIPYIGKMKSWADSLPEHLRPVVRINNLREEAENANQIFKIIYTHSDPDTLREGVRRVNDVVAVSSEYSWIDRVDICNSGNTKGNSLQKIADLCGIDMSEVVAVGDNENDISMLRAAGLGVAMKGLSYVESEADLVIGTNDENSIERIVEEFLL</sequence>
<dbReference type="NCBIfam" id="TIGR00099">
    <property type="entry name" value="Cof-subfamily"/>
    <property type="match status" value="1"/>
</dbReference>
<dbReference type="EC" id="3.1.3.74" evidence="1"/>